<dbReference type="GO" id="GO:0015179">
    <property type="term" value="F:L-amino acid transmembrane transporter activity"/>
    <property type="evidence" value="ECO:0007669"/>
    <property type="project" value="TreeGrafter"/>
</dbReference>
<comment type="subcellular location">
    <subcellularLocation>
        <location evidence="1">Membrane</location>
        <topology evidence="1">Multi-pass membrane protein</topology>
    </subcellularLocation>
</comment>
<keyword evidence="4 6" id="KW-0472">Membrane</keyword>
<evidence type="ECO:0000256" key="2">
    <source>
        <dbReference type="ARBA" id="ARBA00022692"/>
    </source>
</evidence>
<dbReference type="PANTHER" id="PTHR11785:SF531">
    <property type="entry name" value="LARGE NEUTRAL AMINO ACIDS TRANSPORTER SMALL SUBUNIT 1"/>
    <property type="match status" value="1"/>
</dbReference>
<feature type="transmembrane region" description="Helical" evidence="6">
    <location>
        <begin position="63"/>
        <end position="81"/>
    </location>
</feature>
<feature type="compositionally biased region" description="Gly residues" evidence="5">
    <location>
        <begin position="1"/>
        <end position="18"/>
    </location>
</feature>
<dbReference type="Proteomes" id="UP001497623">
    <property type="component" value="Unassembled WGS sequence"/>
</dbReference>
<dbReference type="InterPro" id="IPR050598">
    <property type="entry name" value="AminoAcid_Transporter"/>
</dbReference>
<gene>
    <name evidence="7" type="ORF">MNOR_LOCUS30276</name>
</gene>
<name>A0AAV2RWH8_MEGNR</name>
<keyword evidence="2 6" id="KW-0812">Transmembrane</keyword>
<evidence type="ECO:0000313" key="7">
    <source>
        <dbReference type="EMBL" id="CAL4148701.1"/>
    </source>
</evidence>
<feature type="transmembrane region" description="Helical" evidence="6">
    <location>
        <begin position="150"/>
        <end position="168"/>
    </location>
</feature>
<proteinExistence type="predicted"/>
<dbReference type="Pfam" id="PF13520">
    <property type="entry name" value="AA_permease_2"/>
    <property type="match status" value="1"/>
</dbReference>
<dbReference type="InterPro" id="IPR002293">
    <property type="entry name" value="AA/rel_permease1"/>
</dbReference>
<evidence type="ECO:0000256" key="1">
    <source>
        <dbReference type="ARBA" id="ARBA00004141"/>
    </source>
</evidence>
<evidence type="ECO:0000256" key="5">
    <source>
        <dbReference type="SAM" id="MobiDB-lite"/>
    </source>
</evidence>
<accession>A0AAV2RWH8</accession>
<feature type="transmembrane region" description="Helical" evidence="6">
    <location>
        <begin position="280"/>
        <end position="299"/>
    </location>
</feature>
<evidence type="ECO:0000256" key="3">
    <source>
        <dbReference type="ARBA" id="ARBA00022989"/>
    </source>
</evidence>
<comment type="caution">
    <text evidence="7">The sequence shown here is derived from an EMBL/GenBank/DDBJ whole genome shotgun (WGS) entry which is preliminary data.</text>
</comment>
<evidence type="ECO:0000256" key="4">
    <source>
        <dbReference type="ARBA" id="ARBA00023136"/>
    </source>
</evidence>
<evidence type="ECO:0000313" key="8">
    <source>
        <dbReference type="Proteomes" id="UP001497623"/>
    </source>
</evidence>
<organism evidence="7 8">
    <name type="scientific">Meganyctiphanes norvegica</name>
    <name type="common">Northern krill</name>
    <name type="synonym">Thysanopoda norvegica</name>
    <dbReference type="NCBI Taxonomy" id="48144"/>
    <lineage>
        <taxon>Eukaryota</taxon>
        <taxon>Metazoa</taxon>
        <taxon>Ecdysozoa</taxon>
        <taxon>Arthropoda</taxon>
        <taxon>Crustacea</taxon>
        <taxon>Multicrustacea</taxon>
        <taxon>Malacostraca</taxon>
        <taxon>Eumalacostraca</taxon>
        <taxon>Eucarida</taxon>
        <taxon>Euphausiacea</taxon>
        <taxon>Euphausiidae</taxon>
        <taxon>Meganyctiphanes</taxon>
    </lineage>
</organism>
<keyword evidence="3 6" id="KW-1133">Transmembrane helix</keyword>
<keyword evidence="8" id="KW-1185">Reference proteome</keyword>
<reference evidence="7 8" key="1">
    <citation type="submission" date="2024-05" db="EMBL/GenBank/DDBJ databases">
        <authorList>
            <person name="Wallberg A."/>
        </authorList>
    </citation>
    <scope>NUCLEOTIDE SEQUENCE [LARGE SCALE GENOMIC DNA]</scope>
</reference>
<feature type="region of interest" description="Disordered" evidence="5">
    <location>
        <begin position="1"/>
        <end position="55"/>
    </location>
</feature>
<feature type="transmembrane region" description="Helical" evidence="6">
    <location>
        <begin position="93"/>
        <end position="115"/>
    </location>
</feature>
<dbReference type="GO" id="GO:0016020">
    <property type="term" value="C:membrane"/>
    <property type="evidence" value="ECO:0007669"/>
    <property type="project" value="UniProtKB-SubCell"/>
</dbReference>
<dbReference type="PANTHER" id="PTHR11785">
    <property type="entry name" value="AMINO ACID TRANSPORTER"/>
    <property type="match status" value="1"/>
</dbReference>
<dbReference type="EMBL" id="CAXKWB010036620">
    <property type="protein sequence ID" value="CAL4148701.1"/>
    <property type="molecule type" value="Genomic_DNA"/>
</dbReference>
<evidence type="ECO:0000256" key="6">
    <source>
        <dbReference type="SAM" id="Phobius"/>
    </source>
</evidence>
<sequence>MAIAGPGLGGGGGSGGGSQTNIENQHVAANGPKAASYRQLPQGEEPPTDNDEGNVGLKPKLSLLNGVTICVGTIIGSGIFISPGGVLANTGSVNMSLVVWILSGLFSMVGSYCFAELGCMIKKPGGEYTYVHMSFGPFVGFMKLWVECMIVRPCTLTIVALTFAVYVMQPFFPTCENPQASARMLAAVCIGKIKQKVFPGCWMINMETRDVARLLSVRVYVPHTTFISPKMDSAKHFTLNGQNKAINENFVDLAFLRKCFFCNLNFISYISKENLCLSDYLFLSYGAVLFIMNQIQFSYSTFNHKQHGLGLFAHTWVNMSWVMPFLMGQLVAYFINPLVFVSLCSTLLTSQRLFLINALEHPHYMLMLKKLPLMVPAPDVLFMEIICFLSYGGKNIRALIGHSLSVVCLSTLRGQPDTARKININSVKPTDHIM</sequence>
<dbReference type="Gene3D" id="1.20.1740.10">
    <property type="entry name" value="Amino acid/polyamine transporter I"/>
    <property type="match status" value="1"/>
</dbReference>
<feature type="non-terminal residue" evidence="7">
    <location>
        <position position="434"/>
    </location>
</feature>
<dbReference type="AlphaFoldDB" id="A0AAV2RWH8"/>
<protein>
    <submittedName>
        <fullName evidence="7">Uncharacterized protein</fullName>
    </submittedName>
</protein>